<evidence type="ECO:0000313" key="10">
    <source>
        <dbReference type="Proteomes" id="UP000051952"/>
    </source>
</evidence>
<organism evidence="9 10">
    <name type="scientific">Bodo saltans</name>
    <name type="common">Flagellated protozoan</name>
    <dbReference type="NCBI Taxonomy" id="75058"/>
    <lineage>
        <taxon>Eukaryota</taxon>
        <taxon>Discoba</taxon>
        <taxon>Euglenozoa</taxon>
        <taxon>Kinetoplastea</taxon>
        <taxon>Metakinetoplastina</taxon>
        <taxon>Eubodonida</taxon>
        <taxon>Bodonidae</taxon>
        <taxon>Bodo</taxon>
    </lineage>
</organism>
<keyword evidence="5" id="KW-0067">ATP-binding</keyword>
<dbReference type="GO" id="GO:0004674">
    <property type="term" value="F:protein serine/threonine kinase activity"/>
    <property type="evidence" value="ECO:0007669"/>
    <property type="project" value="UniProtKB-KW"/>
</dbReference>
<dbReference type="SMART" id="SM01052">
    <property type="entry name" value="CAP_GLY"/>
    <property type="match status" value="1"/>
</dbReference>
<proteinExistence type="predicted"/>
<evidence type="ECO:0000256" key="5">
    <source>
        <dbReference type="ARBA" id="ARBA00022840"/>
    </source>
</evidence>
<dbReference type="SUPFAM" id="SSF56112">
    <property type="entry name" value="Protein kinase-like (PK-like)"/>
    <property type="match status" value="1"/>
</dbReference>
<feature type="compositionally biased region" description="Polar residues" evidence="6">
    <location>
        <begin position="491"/>
        <end position="503"/>
    </location>
</feature>
<dbReference type="Gene3D" id="1.10.510.10">
    <property type="entry name" value="Transferase(Phosphotransferase) domain 1"/>
    <property type="match status" value="1"/>
</dbReference>
<evidence type="ECO:0000256" key="4">
    <source>
        <dbReference type="ARBA" id="ARBA00022777"/>
    </source>
</evidence>
<dbReference type="Pfam" id="PF00069">
    <property type="entry name" value="Pkinase"/>
    <property type="match status" value="1"/>
</dbReference>
<dbReference type="AlphaFoldDB" id="A0A0S4IX25"/>
<dbReference type="EMBL" id="CYKH01000495">
    <property type="protein sequence ID" value="CUG02083.1"/>
    <property type="molecule type" value="Genomic_DNA"/>
</dbReference>
<feature type="region of interest" description="Disordered" evidence="6">
    <location>
        <begin position="398"/>
        <end position="565"/>
    </location>
</feature>
<dbReference type="SUPFAM" id="SSF74924">
    <property type="entry name" value="Cap-Gly domain"/>
    <property type="match status" value="1"/>
</dbReference>
<evidence type="ECO:0000313" key="9">
    <source>
        <dbReference type="EMBL" id="CUG02083.1"/>
    </source>
</evidence>
<keyword evidence="4 9" id="KW-0418">Kinase</keyword>
<protein>
    <submittedName>
        <fullName evidence="9">Protein kinase, putative</fullName>
    </submittedName>
</protein>
<feature type="compositionally biased region" description="Polar residues" evidence="6">
    <location>
        <begin position="463"/>
        <end position="472"/>
    </location>
</feature>
<dbReference type="VEuPathDB" id="TriTrypDB:BSAL_69560"/>
<evidence type="ECO:0000256" key="2">
    <source>
        <dbReference type="ARBA" id="ARBA00022679"/>
    </source>
</evidence>
<evidence type="ECO:0000259" key="8">
    <source>
        <dbReference type="PROSITE" id="PS50245"/>
    </source>
</evidence>
<feature type="compositionally biased region" description="Polar residues" evidence="6">
    <location>
        <begin position="534"/>
        <end position="547"/>
    </location>
</feature>
<dbReference type="InterPro" id="IPR000719">
    <property type="entry name" value="Prot_kinase_dom"/>
</dbReference>
<evidence type="ECO:0000259" key="7">
    <source>
        <dbReference type="PROSITE" id="PS50011"/>
    </source>
</evidence>
<dbReference type="InterPro" id="IPR008271">
    <property type="entry name" value="Ser/Thr_kinase_AS"/>
</dbReference>
<keyword evidence="10" id="KW-1185">Reference proteome</keyword>
<dbReference type="OMA" id="VAQACKM"/>
<dbReference type="InterPro" id="IPR011009">
    <property type="entry name" value="Kinase-like_dom_sf"/>
</dbReference>
<evidence type="ECO:0000256" key="6">
    <source>
        <dbReference type="SAM" id="MobiDB-lite"/>
    </source>
</evidence>
<gene>
    <name evidence="9" type="ORF">BSAL_69560</name>
</gene>
<accession>A0A0S4IX25</accession>
<dbReference type="InterPro" id="IPR036859">
    <property type="entry name" value="CAP-Gly_dom_sf"/>
</dbReference>
<feature type="domain" description="Protein kinase" evidence="7">
    <location>
        <begin position="2"/>
        <end position="322"/>
    </location>
</feature>
<reference evidence="10" key="1">
    <citation type="submission" date="2015-09" db="EMBL/GenBank/DDBJ databases">
        <authorList>
            <consortium name="Pathogen Informatics"/>
        </authorList>
    </citation>
    <scope>NUCLEOTIDE SEQUENCE [LARGE SCALE GENOMIC DNA]</scope>
    <source>
        <strain evidence="10">Lake Konstanz</strain>
    </source>
</reference>
<keyword evidence="3" id="KW-0547">Nucleotide-binding</keyword>
<name>A0A0S4IX25_BODSA</name>
<dbReference type="FunFam" id="1.10.510.10:FF:000976">
    <property type="entry name" value="Associated kinase of Tb14-3-3"/>
    <property type="match status" value="1"/>
</dbReference>
<dbReference type="OrthoDB" id="68483at2759"/>
<dbReference type="PROSITE" id="PS50245">
    <property type="entry name" value="CAP_GLY_2"/>
    <property type="match status" value="1"/>
</dbReference>
<dbReference type="InterPro" id="IPR050205">
    <property type="entry name" value="CDPK_Ser/Thr_kinases"/>
</dbReference>
<dbReference type="PROSITE" id="PS50011">
    <property type="entry name" value="PROTEIN_KINASE_DOM"/>
    <property type="match status" value="1"/>
</dbReference>
<evidence type="ECO:0000256" key="3">
    <source>
        <dbReference type="ARBA" id="ARBA00022741"/>
    </source>
</evidence>
<dbReference type="PROSITE" id="PS00108">
    <property type="entry name" value="PROTEIN_KINASE_ST"/>
    <property type="match status" value="1"/>
</dbReference>
<dbReference type="SMART" id="SM00220">
    <property type="entry name" value="S_TKc"/>
    <property type="match status" value="1"/>
</dbReference>
<feature type="compositionally biased region" description="Low complexity" evidence="6">
    <location>
        <begin position="548"/>
        <end position="565"/>
    </location>
</feature>
<sequence>MLSAPDVVGKGAWSVVKRCSVIPPYVPKAVEQSSVLLRGSRCQYVVKIIEKDYLISLTSGDVERAMAEVKREIEVLKHIPPQKHVVNFIEEFETDHQFLLIFEDVQCGDLCELILKSPGAKLEEERAKKYTYQLIQAVLHCHVNDVIHRDIKPENLLVNESDDLKLTDFGLAKWAKGGGAAASSPPSSSSSAPSVGATRWLVAFPGAEKLEGRRIVCSDVIGTPRYGAPEMFYAKFSQTQYDGYKADTWSVGIVAFILLSGAFPFFSGPGATEQETFKSILETPLSVPKEVSSEAADFLKRILHKDPQKRLSLADALDHPWMEKVAIKPIYTSETIDKHRLQGTTNVATILSDCAAEIDQLHLTIAKLRREVLTHRLKSADAANAAAGAKKIGVVGGKESLASSLRRAETPTGSRARTGASPAPTSARLGVSPMRPGSATARSAVGTVRTSSPSVIPDRTVSRGGSTTQQQPAAVVRPASATGGAGVRTASPLSRSSPSTQRRGTPLRPTGVNGVSPATAAPPVAGGKPRTATPGATSRVSSSNGIRPSSAGPATAAGTAGASSSSSAFGVGDAVIYKSCRAVVQFSGPTTFGAGTWVGLEMLEGNEGSNDGSSVFDKRRYFTCPKGKGVFVRASQIKRADGENGAAGDL</sequence>
<dbReference type="GO" id="GO:0005524">
    <property type="term" value="F:ATP binding"/>
    <property type="evidence" value="ECO:0007669"/>
    <property type="project" value="UniProtKB-KW"/>
</dbReference>
<dbReference type="InterPro" id="IPR000938">
    <property type="entry name" value="CAP-Gly_domain"/>
</dbReference>
<dbReference type="PANTHER" id="PTHR24349">
    <property type="entry name" value="SERINE/THREONINE-PROTEIN KINASE"/>
    <property type="match status" value="1"/>
</dbReference>
<dbReference type="Pfam" id="PF01302">
    <property type="entry name" value="CAP_GLY"/>
    <property type="match status" value="1"/>
</dbReference>
<dbReference type="Proteomes" id="UP000051952">
    <property type="component" value="Unassembled WGS sequence"/>
</dbReference>
<evidence type="ECO:0000256" key="1">
    <source>
        <dbReference type="ARBA" id="ARBA00022527"/>
    </source>
</evidence>
<keyword evidence="2" id="KW-0808">Transferase</keyword>
<feature type="domain" description="CAP-Gly" evidence="8">
    <location>
        <begin position="588"/>
        <end position="633"/>
    </location>
</feature>
<dbReference type="Gene3D" id="2.30.30.190">
    <property type="entry name" value="CAP Gly-rich-like domain"/>
    <property type="match status" value="1"/>
</dbReference>
<keyword evidence="1" id="KW-0723">Serine/threonine-protein kinase</keyword>